<evidence type="ECO:0000256" key="7">
    <source>
        <dbReference type="ARBA" id="ARBA00022727"/>
    </source>
</evidence>
<dbReference type="InterPro" id="IPR023451">
    <property type="entry name" value="Thymidate_synth/dCMP_Mease_dom"/>
</dbReference>
<dbReference type="EC" id="2.1.1.45" evidence="3"/>
<comment type="pathway">
    <text evidence="1">Pyrimidine metabolism; dTTP biosynthesis.</text>
</comment>
<dbReference type="PROSITE" id="PS00091">
    <property type="entry name" value="THYMIDYLATE_SYNTHASE"/>
    <property type="match status" value="1"/>
</dbReference>
<dbReference type="AlphaFoldDB" id="A0A8S4RKY8"/>
<dbReference type="NCBIfam" id="NF002497">
    <property type="entry name" value="PRK01827.1-3"/>
    <property type="match status" value="1"/>
</dbReference>
<dbReference type="GO" id="GO:0004799">
    <property type="term" value="F:thymidylate synthase activity"/>
    <property type="evidence" value="ECO:0007669"/>
    <property type="project" value="UniProtKB-EC"/>
</dbReference>
<evidence type="ECO:0000256" key="5">
    <source>
        <dbReference type="ARBA" id="ARBA00022603"/>
    </source>
</evidence>
<dbReference type="Gene3D" id="3.30.572.10">
    <property type="entry name" value="Thymidylate synthase/dCMP hydroxymethylase domain"/>
    <property type="match status" value="1"/>
</dbReference>
<dbReference type="GO" id="GO:0032259">
    <property type="term" value="P:methylation"/>
    <property type="evidence" value="ECO:0007669"/>
    <property type="project" value="UniProtKB-KW"/>
</dbReference>
<evidence type="ECO:0000259" key="10">
    <source>
        <dbReference type="Pfam" id="PF00303"/>
    </source>
</evidence>
<evidence type="ECO:0000256" key="8">
    <source>
        <dbReference type="ARBA" id="ARBA00047344"/>
    </source>
</evidence>
<proteinExistence type="inferred from homology"/>
<feature type="active site" evidence="9">
    <location>
        <position position="181"/>
    </location>
</feature>
<comment type="caution">
    <text evidence="11">The sequence shown here is derived from an EMBL/GenBank/DDBJ whole genome shotgun (WGS) entry which is preliminary data.</text>
</comment>
<accession>A0A8S4RKY8</accession>
<evidence type="ECO:0000256" key="1">
    <source>
        <dbReference type="ARBA" id="ARBA00004992"/>
    </source>
</evidence>
<evidence type="ECO:0000256" key="6">
    <source>
        <dbReference type="ARBA" id="ARBA00022679"/>
    </source>
</evidence>
<reference evidence="11" key="1">
    <citation type="submission" date="2022-03" db="EMBL/GenBank/DDBJ databases">
        <authorList>
            <person name="Lindestad O."/>
        </authorList>
    </citation>
    <scope>NUCLEOTIDE SEQUENCE</scope>
</reference>
<dbReference type="InterPro" id="IPR045097">
    <property type="entry name" value="Thymidate_synth/dCMP_Mease"/>
</dbReference>
<evidence type="ECO:0000313" key="11">
    <source>
        <dbReference type="EMBL" id="CAH2237261.1"/>
    </source>
</evidence>
<evidence type="ECO:0000256" key="3">
    <source>
        <dbReference type="ARBA" id="ARBA00011947"/>
    </source>
</evidence>
<dbReference type="InterPro" id="IPR036926">
    <property type="entry name" value="Thymidate_synth/dCMP_Mease_sf"/>
</dbReference>
<dbReference type="SUPFAM" id="SSF55831">
    <property type="entry name" value="Thymidylate synthase/dCMP hydroxymethylase"/>
    <property type="match status" value="1"/>
</dbReference>
<protein>
    <recommendedName>
        <fullName evidence="4">Thymidylate synthase</fullName>
        <ecNumber evidence="3">2.1.1.45</ecNumber>
    </recommendedName>
</protein>
<keyword evidence="7" id="KW-0545">Nucleotide biosynthesis</keyword>
<keyword evidence="12" id="KW-1185">Reference proteome</keyword>
<dbReference type="OrthoDB" id="766at2759"/>
<dbReference type="PANTHER" id="PTHR11548:SF2">
    <property type="entry name" value="THYMIDYLATE SYNTHASE"/>
    <property type="match status" value="1"/>
</dbReference>
<dbReference type="PRINTS" id="PR00108">
    <property type="entry name" value="THYMDSNTHASE"/>
</dbReference>
<dbReference type="GO" id="GO:0005829">
    <property type="term" value="C:cytosol"/>
    <property type="evidence" value="ECO:0007669"/>
    <property type="project" value="TreeGrafter"/>
</dbReference>
<dbReference type="GO" id="GO:0006231">
    <property type="term" value="P:dTMP biosynthetic process"/>
    <property type="evidence" value="ECO:0007669"/>
    <property type="project" value="InterPro"/>
</dbReference>
<dbReference type="Pfam" id="PF00303">
    <property type="entry name" value="Thymidylat_synt"/>
    <property type="match status" value="1"/>
</dbReference>
<comment type="similarity">
    <text evidence="2">Belongs to the thymidylate synthase family.</text>
</comment>
<dbReference type="FunFam" id="3.30.572.10:FF:000002">
    <property type="entry name" value="Possible thymidylate synthase"/>
    <property type="match status" value="1"/>
</dbReference>
<comment type="catalytic activity">
    <reaction evidence="8">
        <text>dUMP + (6R)-5,10-methylene-5,6,7,8-tetrahydrofolate = 7,8-dihydrofolate + dTMP</text>
        <dbReference type="Rhea" id="RHEA:12104"/>
        <dbReference type="ChEBI" id="CHEBI:15636"/>
        <dbReference type="ChEBI" id="CHEBI:57451"/>
        <dbReference type="ChEBI" id="CHEBI:63528"/>
        <dbReference type="ChEBI" id="CHEBI:246422"/>
        <dbReference type="EC" id="2.1.1.45"/>
    </reaction>
</comment>
<dbReference type="InterPro" id="IPR000398">
    <property type="entry name" value="Thymidylate_synthase"/>
</dbReference>
<dbReference type="CDD" id="cd00351">
    <property type="entry name" value="TS_Pyrimidine_HMase"/>
    <property type="match status" value="1"/>
</dbReference>
<dbReference type="GO" id="GO:0005739">
    <property type="term" value="C:mitochondrion"/>
    <property type="evidence" value="ECO:0007669"/>
    <property type="project" value="TreeGrafter"/>
</dbReference>
<dbReference type="HAMAP" id="MF_00008">
    <property type="entry name" value="Thymidy_synth_bact"/>
    <property type="match status" value="1"/>
</dbReference>
<name>A0A8S4RKY8_9NEOP</name>
<dbReference type="EMBL" id="CAKXAJ010025255">
    <property type="protein sequence ID" value="CAH2237261.1"/>
    <property type="molecule type" value="Genomic_DNA"/>
</dbReference>
<dbReference type="InterPro" id="IPR020940">
    <property type="entry name" value="Thymidylate_synthase_AS"/>
</dbReference>
<feature type="domain" description="Thymidylate synthase/dCMP hydroxymethylase" evidence="10">
    <location>
        <begin position="17"/>
        <end position="299"/>
    </location>
</feature>
<dbReference type="NCBIfam" id="TIGR03284">
    <property type="entry name" value="thym_sym"/>
    <property type="match status" value="1"/>
</dbReference>
<organism evidence="11 12">
    <name type="scientific">Pararge aegeria aegeria</name>
    <dbReference type="NCBI Taxonomy" id="348720"/>
    <lineage>
        <taxon>Eukaryota</taxon>
        <taxon>Metazoa</taxon>
        <taxon>Ecdysozoa</taxon>
        <taxon>Arthropoda</taxon>
        <taxon>Hexapoda</taxon>
        <taxon>Insecta</taxon>
        <taxon>Pterygota</taxon>
        <taxon>Neoptera</taxon>
        <taxon>Endopterygota</taxon>
        <taxon>Lepidoptera</taxon>
        <taxon>Glossata</taxon>
        <taxon>Ditrysia</taxon>
        <taxon>Papilionoidea</taxon>
        <taxon>Nymphalidae</taxon>
        <taxon>Satyrinae</taxon>
        <taxon>Satyrini</taxon>
        <taxon>Parargina</taxon>
        <taxon>Pararge</taxon>
    </lineage>
</organism>
<keyword evidence="6" id="KW-0808">Transferase</keyword>
<evidence type="ECO:0000256" key="2">
    <source>
        <dbReference type="ARBA" id="ARBA00009972"/>
    </source>
</evidence>
<evidence type="ECO:0000313" key="12">
    <source>
        <dbReference type="Proteomes" id="UP000838756"/>
    </source>
</evidence>
<keyword evidence="5" id="KW-0489">Methyltransferase</keyword>
<evidence type="ECO:0000256" key="9">
    <source>
        <dbReference type="PROSITE-ProRule" id="PRU10016"/>
    </source>
</evidence>
<dbReference type="PANTHER" id="PTHR11548">
    <property type="entry name" value="THYMIDYLATE SYNTHASE 1"/>
    <property type="match status" value="1"/>
</dbReference>
<evidence type="ECO:0000256" key="4">
    <source>
        <dbReference type="ARBA" id="ARBA00015931"/>
    </source>
</evidence>
<dbReference type="Proteomes" id="UP000838756">
    <property type="component" value="Unassembled WGS sequence"/>
</dbReference>
<sequence length="299" mass="33791">MQQNGTEKSLSPHEESQYLNLVKTIIEKGDKRIDRTGVGTLSILGAMQRYSLNNNILPLLTTKRVFARGVIEELLWMISGSTNSKVLASKGVHIWDSNGSRAFLDKLGFTEREEGDLGPVYGFQWRHSGAKYIDAKTDYTGQGIDQLQNVIDTIKNNPSDRRILMCAWNPSDLSKMALPPCHCLAQFHVANGKLSCLLYQRSADMGLGVPFNIASYALLTHMIAHITNLEAGEFVHTTGDTHVYLNHIEPLKKQLEREPRPFPTLEFARNIDSIDDFKYEDFIIKNYNPYPKIDMEMAV</sequence>
<gene>
    <name evidence="11" type="primary">jg11230</name>
    <name evidence="11" type="ORF">PAEG_LOCUS14561</name>
</gene>